<proteinExistence type="predicted"/>
<dbReference type="Proteomes" id="UP000248857">
    <property type="component" value="Unassembled WGS sequence"/>
</dbReference>
<evidence type="ECO:0000313" key="1">
    <source>
        <dbReference type="EMBL" id="PZD72116.1"/>
    </source>
</evidence>
<keyword evidence="2" id="KW-1185">Reference proteome</keyword>
<reference evidence="1 2" key="1">
    <citation type="journal article" date="2018" name="Sci. Rep.">
        <title>A novel species of the marine cyanobacterium Acaryochloris with a unique pigment content and lifestyle.</title>
        <authorList>
            <person name="Partensky F."/>
            <person name="Six C."/>
            <person name="Ratin M."/>
            <person name="Garczarek L."/>
            <person name="Vaulot D."/>
            <person name="Probert I."/>
            <person name="Calteau A."/>
            <person name="Gourvil P."/>
            <person name="Marie D."/>
            <person name="Grebert T."/>
            <person name="Bouchier C."/>
            <person name="Le Panse S."/>
            <person name="Gachenot M."/>
            <person name="Rodriguez F."/>
            <person name="Garrido J.L."/>
        </authorList>
    </citation>
    <scope>NUCLEOTIDE SEQUENCE [LARGE SCALE GENOMIC DNA]</scope>
    <source>
        <strain evidence="1 2">RCC1774</strain>
    </source>
</reference>
<dbReference type="AlphaFoldDB" id="A0A2W1JF70"/>
<sequence length="174" mass="19709">MTPEAANILSSLRESFYDLFQTEMKVPVKLSKGKSLIFNPSMAPVTSWVDRHNRVNCLAIYAHAAPDSLIPQRPLILRIAVNQWPNTANQASKNVKDPQFNRDWSWELSLLSEQMMDFAPWLASWIEAESRSTELMQRSPHALKFFPHPIAQNANLAWTQEALAMMVADDSVAA</sequence>
<dbReference type="OrthoDB" id="571801at2"/>
<accession>A0A2W1JF70</accession>
<name>A0A2W1JF70_9CYAN</name>
<dbReference type="EMBL" id="PQWO01000012">
    <property type="protein sequence ID" value="PZD72116.1"/>
    <property type="molecule type" value="Genomic_DNA"/>
</dbReference>
<protein>
    <submittedName>
        <fullName evidence="1">Uncharacterized protein</fullName>
    </submittedName>
</protein>
<dbReference type="RefSeq" id="WP_110987412.1">
    <property type="nucleotide sequence ID" value="NZ_CAWNWM010000012.1"/>
</dbReference>
<evidence type="ECO:0000313" key="2">
    <source>
        <dbReference type="Proteomes" id="UP000248857"/>
    </source>
</evidence>
<comment type="caution">
    <text evidence="1">The sequence shown here is derived from an EMBL/GenBank/DDBJ whole genome shotgun (WGS) entry which is preliminary data.</text>
</comment>
<organism evidence="1 2">
    <name type="scientific">Acaryochloris thomasi RCC1774</name>
    <dbReference type="NCBI Taxonomy" id="1764569"/>
    <lineage>
        <taxon>Bacteria</taxon>
        <taxon>Bacillati</taxon>
        <taxon>Cyanobacteriota</taxon>
        <taxon>Cyanophyceae</taxon>
        <taxon>Acaryochloridales</taxon>
        <taxon>Acaryochloridaceae</taxon>
        <taxon>Acaryochloris</taxon>
        <taxon>Acaryochloris thomasi</taxon>
    </lineage>
</organism>
<gene>
    <name evidence="1" type="ORF">C1752_04007</name>
</gene>